<accession>Q9HIU8</accession>
<evidence type="ECO:0000256" key="4">
    <source>
        <dbReference type="ARBA" id="ARBA00023014"/>
    </source>
</evidence>
<dbReference type="EnsemblBacteria" id="CAC12353">
    <property type="protein sequence ID" value="CAC12353"/>
    <property type="gene ID" value="CAC12353"/>
</dbReference>
<dbReference type="Gene3D" id="2.102.10.10">
    <property type="entry name" value="Rieske [2Fe-2S] iron-sulphur domain"/>
    <property type="match status" value="1"/>
</dbReference>
<gene>
    <name evidence="8" type="ordered locus">Ta1229</name>
</gene>
<dbReference type="Proteomes" id="UP000001024">
    <property type="component" value="Chromosome"/>
</dbReference>
<evidence type="ECO:0000259" key="7">
    <source>
        <dbReference type="PROSITE" id="PS51296"/>
    </source>
</evidence>
<dbReference type="InterPro" id="IPR017941">
    <property type="entry name" value="Rieske_2Fe-2S"/>
</dbReference>
<evidence type="ECO:0000313" key="8">
    <source>
        <dbReference type="EMBL" id="CAC12353.1"/>
    </source>
</evidence>
<dbReference type="Pfam" id="PF00355">
    <property type="entry name" value="Rieske"/>
    <property type="match status" value="1"/>
</dbReference>
<evidence type="ECO:0000313" key="9">
    <source>
        <dbReference type="Proteomes" id="UP000001024"/>
    </source>
</evidence>
<keyword evidence="1" id="KW-0001">2Fe-2S</keyword>
<sequence>MGIISIAAVAGLSLRSLIQNIIPPQEVTSSTFPTLTLVNSKTGQPIKTSDLTVNSPEIVVFNYPLQNEPNFLLRLGNSSGQDIAIKSVTVKIPATGQTYTSPGGVGPYKSVVASSAICQHLGCVPPEIHYYPPGTSIPNTGISGSSNHGLIHCNCHGSTYDPINGFSVVTGPTTHPLPSVVLSYDSSSDTYKAVSMVGPTIYGHSSDLSGGSAISGTSTEVVNEGTPST</sequence>
<dbReference type="AlphaFoldDB" id="Q9HIU8"/>
<dbReference type="KEGG" id="tac:Ta1229"/>
<dbReference type="STRING" id="273075.gene:9572452"/>
<dbReference type="EMBL" id="AL445066">
    <property type="protein sequence ID" value="CAC12353.1"/>
    <property type="molecule type" value="Genomic_DNA"/>
</dbReference>
<dbReference type="InterPro" id="IPR014349">
    <property type="entry name" value="Rieske_Fe-S_prot"/>
</dbReference>
<dbReference type="GO" id="GO:0046872">
    <property type="term" value="F:metal ion binding"/>
    <property type="evidence" value="ECO:0007669"/>
    <property type="project" value="UniProtKB-KW"/>
</dbReference>
<name>Q9HIU8_THEAC</name>
<dbReference type="OrthoDB" id="5623at2157"/>
<dbReference type="GO" id="GO:0051537">
    <property type="term" value="F:2 iron, 2 sulfur cluster binding"/>
    <property type="evidence" value="ECO:0007669"/>
    <property type="project" value="UniProtKB-KW"/>
</dbReference>
<dbReference type="SUPFAM" id="SSF50022">
    <property type="entry name" value="ISP domain"/>
    <property type="match status" value="1"/>
</dbReference>
<dbReference type="InterPro" id="IPR036922">
    <property type="entry name" value="Rieske_2Fe-2S_sf"/>
</dbReference>
<dbReference type="PROSITE" id="PS51296">
    <property type="entry name" value="RIESKE"/>
    <property type="match status" value="1"/>
</dbReference>
<dbReference type="PaxDb" id="273075-Ta1229m"/>
<dbReference type="PANTHER" id="PTHR10134">
    <property type="entry name" value="CYTOCHROME B-C1 COMPLEX SUBUNIT RIESKE, MITOCHONDRIAL"/>
    <property type="match status" value="1"/>
</dbReference>
<evidence type="ECO:0000256" key="1">
    <source>
        <dbReference type="ARBA" id="ARBA00022714"/>
    </source>
</evidence>
<evidence type="ECO:0000256" key="2">
    <source>
        <dbReference type="ARBA" id="ARBA00022723"/>
    </source>
</evidence>
<dbReference type="HOGENOM" id="CLU_074282_0_0_2"/>
<proteinExistence type="predicted"/>
<keyword evidence="3" id="KW-0408">Iron</keyword>
<evidence type="ECO:0000256" key="3">
    <source>
        <dbReference type="ARBA" id="ARBA00023004"/>
    </source>
</evidence>
<organism evidence="8 9">
    <name type="scientific">Thermoplasma acidophilum (strain ATCC 25905 / DSM 1728 / JCM 9062 / NBRC 15155 / AMRC-C165)</name>
    <dbReference type="NCBI Taxonomy" id="273075"/>
    <lineage>
        <taxon>Archaea</taxon>
        <taxon>Methanobacteriati</taxon>
        <taxon>Thermoplasmatota</taxon>
        <taxon>Thermoplasmata</taxon>
        <taxon>Thermoplasmatales</taxon>
        <taxon>Thermoplasmataceae</taxon>
        <taxon>Thermoplasma</taxon>
    </lineage>
</organism>
<keyword evidence="5" id="KW-1015">Disulfide bond</keyword>
<feature type="domain" description="Rieske" evidence="7">
    <location>
        <begin position="110"/>
        <end position="191"/>
    </location>
</feature>
<evidence type="ECO:0000256" key="6">
    <source>
        <dbReference type="SAM" id="MobiDB-lite"/>
    </source>
</evidence>
<feature type="region of interest" description="Disordered" evidence="6">
    <location>
        <begin position="208"/>
        <end position="229"/>
    </location>
</feature>
<protein>
    <submittedName>
        <fullName evidence="8">Probable Rieske iron-sulfur protein soxL</fullName>
    </submittedName>
</protein>
<keyword evidence="2" id="KW-0479">Metal-binding</keyword>
<dbReference type="InParanoid" id="Q9HIU8"/>
<keyword evidence="4" id="KW-0411">Iron-sulfur</keyword>
<dbReference type="eggNOG" id="arCOG01720">
    <property type="taxonomic scope" value="Archaea"/>
</dbReference>
<keyword evidence="9" id="KW-1185">Reference proteome</keyword>
<evidence type="ECO:0000256" key="5">
    <source>
        <dbReference type="ARBA" id="ARBA00023157"/>
    </source>
</evidence>
<reference evidence="8 9" key="1">
    <citation type="journal article" date="2000" name="Nature">
        <title>The genome sequence of the thermoacidophilic scavenger Thermoplasma acidophilum.</title>
        <authorList>
            <person name="Ruepp A."/>
            <person name="Graml W."/>
            <person name="Santos-Martinez M.L."/>
            <person name="Koretke K.K."/>
            <person name="Volker C."/>
            <person name="Mewes H.W."/>
            <person name="Frishman D."/>
            <person name="Stocker S."/>
            <person name="Lupas A.N."/>
            <person name="Baumeister W."/>
        </authorList>
    </citation>
    <scope>NUCLEOTIDE SEQUENCE [LARGE SCALE GENOMIC DNA]</scope>
    <source>
        <strain evidence="9">ATCC 25905 / DSM 1728 / JCM 9062 / NBRC 15155 / AMRC-C165</strain>
    </source>
</reference>